<dbReference type="SMART" id="SM00710">
    <property type="entry name" value="PbH1"/>
    <property type="match status" value="4"/>
</dbReference>
<sequence length="778" mass="83072">MTRFAQDRLPTTHLLRRLAGIVLAGLLAGLLVPLLLPAAAQAHVERPSYWPDPRPDCSVSPCAGGKVPAARSLPSALDTSRPGRTRVVCKSDSMSRLRASVAKARKSGYRDRPTVHSRLSAKRADMLLRVNRALFRQCAFHHIQAAVTRSHNNDRVVVMPGLYLEGPSRAKPTHDPSCEKYKMSADSGDPGALSHEYQLHCPNDANLVAIIGRGPDTAPTPSEPREDRHGVPNVGTCIRCNLQLEGSGVNADDVVVEAGDPKAGNGGPSAVGHKKDVGIFADRADGLVLRNLTVRHAREHDIYVLETEGYRMERFKTFYAGGYGVLTFVGDHGLMQDCEAAGNGDSGLYPGSGADSTDQRYKKFYPKWRFSQTIRHCDSHHNTGGFSGTNSHGTLITQNNFYDNALGYTTDVFTAPGHPGFPQHGNTVLDNNFYRNNYNPYLPGSDVDPFIPAPVGTGLWLAGGNNNRVRGNHFYDNYRRGTMLFAVPDATVCGPEPVGSNTPVPGCDPAKVSTSFGNFFNKNTFGVDRAGRVRPNGTDMWWDSFPGNTGNCFFDNKAAPGKSLVTSPAVLPDCAGGTAPETSIGTGDVVNESELVACFAGFTVAGYPDGNDTVCDWTVTPPKPGSSGAPGVPAARSGAQQTQLASICDVGLSPRLCSRYGSLLTEAASSVLVAAQDAASPLALAHPKYTPGRLSLFTCTWWRGADDDHKLGMIQRIRHMATARINGGPGDGKYGFGAGMSDGRAAMVLDDRCSTFQAGPFALYKLYGSAAPFSALPG</sequence>
<protein>
    <recommendedName>
        <fullName evidence="1">Right handed beta helix domain-containing protein</fullName>
    </recommendedName>
</protein>
<dbReference type="Proteomes" id="UP001183648">
    <property type="component" value="Unassembled WGS sequence"/>
</dbReference>
<dbReference type="Gene3D" id="2.160.20.10">
    <property type="entry name" value="Single-stranded right-handed beta-helix, Pectin lyase-like"/>
    <property type="match status" value="1"/>
</dbReference>
<dbReference type="SUPFAM" id="SSF51126">
    <property type="entry name" value="Pectin lyase-like"/>
    <property type="match status" value="1"/>
</dbReference>
<dbReference type="Pfam" id="PF13229">
    <property type="entry name" value="Beta_helix"/>
    <property type="match status" value="1"/>
</dbReference>
<feature type="domain" description="Right handed beta helix" evidence="1">
    <location>
        <begin position="373"/>
        <end position="482"/>
    </location>
</feature>
<dbReference type="EMBL" id="JAVDYG010000001">
    <property type="protein sequence ID" value="MDR7360791.1"/>
    <property type="molecule type" value="Genomic_DNA"/>
</dbReference>
<evidence type="ECO:0000313" key="2">
    <source>
        <dbReference type="EMBL" id="MDR7360791.1"/>
    </source>
</evidence>
<evidence type="ECO:0000313" key="3">
    <source>
        <dbReference type="Proteomes" id="UP001183648"/>
    </source>
</evidence>
<dbReference type="InterPro" id="IPR039448">
    <property type="entry name" value="Beta_helix"/>
</dbReference>
<dbReference type="RefSeq" id="WP_310297796.1">
    <property type="nucleotide sequence ID" value="NZ_BAAAPS010000011.1"/>
</dbReference>
<organism evidence="2 3">
    <name type="scientific">Nocardioides marmoribigeumensis</name>
    <dbReference type="NCBI Taxonomy" id="433649"/>
    <lineage>
        <taxon>Bacteria</taxon>
        <taxon>Bacillati</taxon>
        <taxon>Actinomycetota</taxon>
        <taxon>Actinomycetes</taxon>
        <taxon>Propionibacteriales</taxon>
        <taxon>Nocardioidaceae</taxon>
        <taxon>Nocardioides</taxon>
    </lineage>
</organism>
<keyword evidence="3" id="KW-1185">Reference proteome</keyword>
<proteinExistence type="predicted"/>
<comment type="caution">
    <text evidence="2">The sequence shown here is derived from an EMBL/GenBank/DDBJ whole genome shotgun (WGS) entry which is preliminary data.</text>
</comment>
<accession>A0ABU2BRA1</accession>
<dbReference type="InterPro" id="IPR006626">
    <property type="entry name" value="PbH1"/>
</dbReference>
<name>A0ABU2BRA1_9ACTN</name>
<evidence type="ECO:0000259" key="1">
    <source>
        <dbReference type="Pfam" id="PF13229"/>
    </source>
</evidence>
<dbReference type="InterPro" id="IPR012334">
    <property type="entry name" value="Pectin_lyas_fold"/>
</dbReference>
<reference evidence="2 3" key="1">
    <citation type="submission" date="2023-07" db="EMBL/GenBank/DDBJ databases">
        <title>Sequencing the genomes of 1000 actinobacteria strains.</title>
        <authorList>
            <person name="Klenk H.-P."/>
        </authorList>
    </citation>
    <scope>NUCLEOTIDE SEQUENCE [LARGE SCALE GENOMIC DNA]</scope>
    <source>
        <strain evidence="2 3">DSM 19426</strain>
    </source>
</reference>
<gene>
    <name evidence="2" type="ORF">J2S63_000344</name>
</gene>
<dbReference type="InterPro" id="IPR011050">
    <property type="entry name" value="Pectin_lyase_fold/virulence"/>
</dbReference>